<sequence length="328" mass="36459">MANAQQNNRQDFSHQTHPAQPPSTDFRTNSNDIHGQPNWRPCPGAPPQRGSNHSWGAKNYFYEGNPLTCPNDFVQNTYTVDPNTSIMPPWEQHIHYNAAPALCIDNLTPSSKTFIHKYTSRQAIPIPVKIGPIKAHALIVTGAQCSILSSGLVKGALNKQLLQLPICGKIKVTNSAVVNAHGPVVLTMESAFGEHMIKCVILDKDSNDQCIIRTDFLAHPNFHAILNFKDNYIEIQEVKLLLKVITSVRSQTELFLNAVNDNVLKEIPEQERVATTTANRDLTDHEPAALNKSLPCHTDQQKLDFALNKMTTKTYIAAAQKSKALRML</sequence>
<name>A0A915HVJ8_ROMCU</name>
<dbReference type="Proteomes" id="UP000887565">
    <property type="component" value="Unplaced"/>
</dbReference>
<dbReference type="AlphaFoldDB" id="A0A915HVJ8"/>
<dbReference type="InterPro" id="IPR021109">
    <property type="entry name" value="Peptidase_aspartic_dom_sf"/>
</dbReference>
<dbReference type="CDD" id="cd00303">
    <property type="entry name" value="retropepsin_like"/>
    <property type="match status" value="1"/>
</dbReference>
<protein>
    <submittedName>
        <fullName evidence="3">Peptidase A2 domain-containing protein</fullName>
    </submittedName>
</protein>
<evidence type="ECO:0000313" key="3">
    <source>
        <dbReference type="WBParaSite" id="nRc.2.0.1.t05815-RA"/>
    </source>
</evidence>
<dbReference type="Gene3D" id="2.40.70.10">
    <property type="entry name" value="Acid Proteases"/>
    <property type="match status" value="1"/>
</dbReference>
<evidence type="ECO:0000313" key="2">
    <source>
        <dbReference type="Proteomes" id="UP000887565"/>
    </source>
</evidence>
<evidence type="ECO:0000256" key="1">
    <source>
        <dbReference type="SAM" id="MobiDB-lite"/>
    </source>
</evidence>
<organism evidence="2 3">
    <name type="scientific">Romanomermis culicivorax</name>
    <name type="common">Nematode worm</name>
    <dbReference type="NCBI Taxonomy" id="13658"/>
    <lineage>
        <taxon>Eukaryota</taxon>
        <taxon>Metazoa</taxon>
        <taxon>Ecdysozoa</taxon>
        <taxon>Nematoda</taxon>
        <taxon>Enoplea</taxon>
        <taxon>Dorylaimia</taxon>
        <taxon>Mermithida</taxon>
        <taxon>Mermithoidea</taxon>
        <taxon>Mermithidae</taxon>
        <taxon>Romanomermis</taxon>
    </lineage>
</organism>
<reference evidence="3" key="1">
    <citation type="submission" date="2022-11" db="UniProtKB">
        <authorList>
            <consortium name="WormBaseParasite"/>
        </authorList>
    </citation>
    <scope>IDENTIFICATION</scope>
</reference>
<proteinExistence type="predicted"/>
<keyword evidence="2" id="KW-1185">Reference proteome</keyword>
<feature type="region of interest" description="Disordered" evidence="1">
    <location>
        <begin position="1"/>
        <end position="51"/>
    </location>
</feature>
<feature type="compositionally biased region" description="Polar residues" evidence="1">
    <location>
        <begin position="1"/>
        <end position="33"/>
    </location>
</feature>
<accession>A0A915HVJ8</accession>
<dbReference type="WBParaSite" id="nRc.2.0.1.t05815-RA">
    <property type="protein sequence ID" value="nRc.2.0.1.t05815-RA"/>
    <property type="gene ID" value="nRc.2.0.1.g05815"/>
</dbReference>